<dbReference type="WBParaSite" id="PEQ_0001187001-mRNA-1">
    <property type="protein sequence ID" value="PEQ_0001187001-mRNA-1"/>
    <property type="gene ID" value="PEQ_0001187001"/>
</dbReference>
<evidence type="ECO:0000256" key="1">
    <source>
        <dbReference type="SAM" id="Phobius"/>
    </source>
</evidence>
<keyword evidence="1" id="KW-0472">Membrane</keyword>
<keyword evidence="1" id="KW-0812">Transmembrane</keyword>
<keyword evidence="2" id="KW-1185">Reference proteome</keyword>
<evidence type="ECO:0000313" key="3">
    <source>
        <dbReference type="WBParaSite" id="PEQ_0001187001-mRNA-1"/>
    </source>
</evidence>
<name>A0A914RZC7_PAREQ</name>
<proteinExistence type="predicted"/>
<accession>A0A914RZC7</accession>
<evidence type="ECO:0000313" key="2">
    <source>
        <dbReference type="Proteomes" id="UP000887564"/>
    </source>
</evidence>
<organism evidence="2 3">
    <name type="scientific">Parascaris equorum</name>
    <name type="common">Equine roundworm</name>
    <dbReference type="NCBI Taxonomy" id="6256"/>
    <lineage>
        <taxon>Eukaryota</taxon>
        <taxon>Metazoa</taxon>
        <taxon>Ecdysozoa</taxon>
        <taxon>Nematoda</taxon>
        <taxon>Chromadorea</taxon>
        <taxon>Rhabditida</taxon>
        <taxon>Spirurina</taxon>
        <taxon>Ascaridomorpha</taxon>
        <taxon>Ascaridoidea</taxon>
        <taxon>Ascarididae</taxon>
        <taxon>Parascaris</taxon>
    </lineage>
</organism>
<dbReference type="Proteomes" id="UP000887564">
    <property type="component" value="Unplaced"/>
</dbReference>
<protein>
    <submittedName>
        <fullName evidence="3">Uncharacterized protein</fullName>
    </submittedName>
</protein>
<reference evidence="3" key="1">
    <citation type="submission" date="2022-11" db="UniProtKB">
        <authorList>
            <consortium name="WormBaseParasite"/>
        </authorList>
    </citation>
    <scope>IDENTIFICATION</scope>
</reference>
<keyword evidence="1" id="KW-1133">Transmembrane helix</keyword>
<dbReference type="AlphaFoldDB" id="A0A914RZC7"/>
<feature type="transmembrane region" description="Helical" evidence="1">
    <location>
        <begin position="12"/>
        <end position="30"/>
    </location>
</feature>
<sequence>MPLNHYDPCNRCFVMLNVAMVNAILTNILYRKQLVLLRDGRYREDVA</sequence>